<dbReference type="Proteomes" id="UP000600139">
    <property type="component" value="Unassembled WGS sequence"/>
</dbReference>
<dbReference type="PANTHER" id="PTHR12338">
    <property type="entry name" value="AUTOTRANSPORTER"/>
    <property type="match status" value="1"/>
</dbReference>
<comment type="caution">
    <text evidence="4">The sequence shown here is derived from an EMBL/GenBank/DDBJ whole genome shotgun (WGS) entry which is preliminary data.</text>
</comment>
<keyword evidence="5" id="KW-1185">Reference proteome</keyword>
<feature type="domain" description="Filamentous haemagglutinin FhaB/tRNA nuclease CdiA-like TPS" evidence="3">
    <location>
        <begin position="125"/>
        <end position="246"/>
    </location>
</feature>
<evidence type="ECO:0000313" key="5">
    <source>
        <dbReference type="Proteomes" id="UP000600139"/>
    </source>
</evidence>
<sequence>MKPRRHHRATGLFGTTFKYGVPVFIGFTFAITGLTADAGDILRGGSPRSGKSARATAGAPTPAATDAARASAKDTLARTTRTLAAVRNLQNAARDAAIRNGANNLGKNPNRPTVTLPNVPNGLGAGGLDLGTVTGAHNPVQAVKDGRTTVTIKQTTQQALLGWKTMNVGKKTTLNFDQKAGGADAGKWIAFNKITDPSGNPTQILGNIKADGQVYIINPNGIIFGGGSQVNARALTASSLPINDNLIGRGLLNNPDREFLFNALNAGLAANTRVGDVTVQKGAKITTSVSADGNGGRIMIVGANVTNSGTLSSAAGQTILAAGLQVGVNAHDSKDPSLRGLDVYVGAVADTTSSLTPYAGTVINDGIIEIARGSTWLTGKNVNQLGVINSTTSVSLNGRIDLIASYDAVSNKGTASAAAIPFLYRSTGSVTLGEGSITQILPEYDSKATTVGTELALRSQINLRGRTIHLASGSTLLAPNAVVSLHAGNWVYAPSLFTSTFVSSGGQVYLDQDSVIDLAGTKNVSVSVTQNLLTLELRGSELAPAPLQRDGKLRGQTITVDIGERGNFEGRDWIGTPLADVSGYVGLVERTVGQLTTAGGTLDISAGGSVVVRENASIDVSGGWTNFEGGVVKTTQVVSGGRIVDIADARPDQPYQGIYDGTNTVTNAKWGVSKTFSHALAPSGAHYREGYTQGADAGKISISAPSMALDGKLTGKSYNGPTQSRDTPTSSSLPLSGSLTLNFRGQDPAHIGFPVNFPSPPKIVFGNPVDQAPAADFTVDANGNPLELEADRKENVHLSTGLTSVDGFGRLTIRNEGGSIIVPEKINLDAGTGGSVSFTAGNIEINGSVTAASGTLSFNALNLSPYDVALRLPDDPLPLPNPGRGIFTLGANARLSTAGLVTDDRFLKIGEALTPASPDGGKITISAFSADLNEGAVVDVSGGYAMTSSGSGRYGNGGSIAVKTGQDLTLPTVLGGNLKLGATLLGYSGAKAGALSLQAPQVQIGGTTTNPDTLLLDPEFFNQGGFGDFTLTGLGVQSDTSVPAVHVTEGTVIRPVAKSFQVNPTGGKLTLDVIQEVVGERPAVSVRLAAPGVSEGGGLLVRGSVLVDEGAVIDTDPGATISLTGNTVTVLGKLHTAGGNIVVGGGSNTANIFGDTTKARTTTYLGSKSVLSTAGTVVLTPDAYGRRTGKVLSGGNITLTGNIAAATGSVLDVSGASGKLDIPVASSAPGASAPVPTNSGLTLSPEILATVRTQVDSNGGNITLSGGQMLFSDATLLGNAGGKTALGGSLKVSSGRFYALGEVPLPTDASLVVSQTGLNIDPDLPDNSSAIGLTVSPGRLSRGYFSVDSFTNGGFDSLALDGVVEFKGKVDIAARGQISVANGGILYADSDVSLTASHVKLGRPMSVPVPVGTQLSPFQLNGLAYAVAPTFGTGKLSVKADVIDVGDLVLRGIGQAGLTAADGDIRGYGTFTIAGDLTLKAGQIHPVTASDFNIFAYDYQNGGLRRGSVTIQSSGTRNLPLSAGGNLRIMASEIVQGGVLRAPFGTITLGWDGTGTAPKDLLTGNALAVPVTKHLTLSSGSTTSVSAVDPATGKGIVIPYGINTDGNSWIDPRGVDITASGLPERNIVLAGEDVSTLTGSVIDVRGGGDLHAYRWVQGLGGPTDILASNTSFAIIPGYDSSVAPIADFNAAAGGGYANGTLKAGDRIYLNGSKSLPAGYYTLLPARYALLPGAVLVSPSTNNGAGSIEMPDKSSVVSGYRYNDLNSDREIPTLSTRFEVATSKVVRARAEYEDYLSNSFLVESAVKLNKDIPLLAKDSGSILFKSSGSMTLLGSVASASVTGGRGASVDISTARDIVISNGSVPAAAGVVALDANALNAFGAESLLIGGYRTKSASGTKVTSVTGNLVIDNKGTSLSANDVILVSNDDLTLKDGARVEASDVSRRAAVPLSITGNGTLLRVTSSDSASVSRTGSTSSAQPQLTLGENVSISGGSLILDSSAGMELSTTADLDAASYAVNSGRISLQLDGSGNLGGVDGLVLSGGTLADLQKGKSLSLLSYSSIDIYGTGRIGSEGLSQLTLSAGSVRGFNQNDGSVSFNAENILLNNSANSAASAASAPSGGTLEFNAATIRLGAGELAIRQYDEVVLDASRNVLGSGTGGLTVQKSLSIHTPLLAGLAGAKRTITAGGKIDLTSSGDATFTGDPGSSLSLKGSSINVDTAIFLPSGSLELLATSGDVTVSGHLDVSGVRQDFRDVSRYTNAGSIKLASETGDVVLTEGSTVNVAAHAGGGNAGILQISTPAGRFVSDGSLSGKGGKNGSNGVFELDVKNLASVSALSDSLTSASLTGSQRIRVRNGSVLIDGIVKALDFSLSADQGSITVTGTVDASGDTGGSVRLTANNDVILADGSTITVAGKDFSAAGKGGSVTLEAGSQRNGVAGAGSVDIRTGSVIDLSVASKVAGDAVTLGSSASEGKFSGKLHIRAPQISGNKDIAVGALNGTIIDASSILVEGYRIYDLTSGGGAITTAVRNGIHTDAQSFLGAAGTGNANYTAMTNRLLANNGGLGSVFVLAPGVEIINRTGDLTLGSSTTSVANDWDLATFRYGAKSAAGVLTLRAAGSLNFFSALSDGFTVSTTLPANNATRLWLARPTTQNALLPVNMQSWSYRLAAGADQTAADFSEVLGVNALGTNAGFLKLGNNRTNTATTSGTGATTSSAIANTATATSNGYQVIRTGSGDIEIHAGRSVQLLNQFATIYTAGTRVADPTLGGTFDLPSLSQNGIDSSLGAVQQSNPAAYTIAGGNVSIFAGQNIEHLTRNSANELVADSQLQLPNNWLYKRGYVDPLTGEFGTNRWGESASTTWWVDFTNFFQGVGALGGGDVTMVAGNNISNVDAVIPTNMRSTGFTDATRTHKTTPGNATYLETGGGNLTVRAANDIDAGVYYVERGHGELTAGGSIHTNATRSAVANGVTGNAYTQLPTTLFLGKGGFDVSASGDVLMGPVANPFLMPGGLNNSFWQKTYFSTYGEDSQVNISSLGGDVTLRLHTTIPGQTQGVADHFLQLWITNKQLLSTNSAANAKPWLRLSENQTSPFRTLVSLAPGTVRTTSFNGDVNLVGDLTLSPSSKGTVEMLASGSINALQPNGISTVKGVVSQIWGAATINLSDADPTSIPGYRSPFAYHVIAGDNPNAASVTSTESDFLGFIDDLFEESGGTNAVSETKQALHSPGLLHRDDTTPTRLYALGGDISGLTLFSPKAARVLAGQDIQDVSLYIQNLRSGDASIVSSGRNIILSNSNSPLRIAASSIGNATNFDSSPLAGDIQVSGPGTLQVLAGGNLDLGTVPGSSDGTGVGITSIGNARNPYLPFEGANLVVGAGMGEAGSLATGKLNFAEFIEKYVITEKGAKYLKQIAPGVDFQAQPEEEQARLALEVFYQILRDAGRDYAKTRNYKAAKLAIKVLFGDDSYAGEILSRGRDIRTASGGNIDIITPGGGVALAETAIGNPLSPPGIITASGGNISIFARNDISIGIGRIFTLRGGDEILWSSKGDIAAGSSSKTVKSAPPTRILIDPQSAAVQTDLAGLATGGGIGVLATVAGVKPGNVDLIAPEGTVDAGDAGIRVSGNLNIAANQVLNAGNISVSGNSAGAAAPAVSSPSISGLTAASNSTAATNATTTGTAANEARNQETTEVVETPSIISVEIIGYGSGSAGESDADKEDEEEKESGE</sequence>
<dbReference type="EMBL" id="JAENIK010000013">
    <property type="protein sequence ID" value="MBK1818481.1"/>
    <property type="molecule type" value="Genomic_DNA"/>
</dbReference>
<dbReference type="NCBIfam" id="TIGR01901">
    <property type="entry name" value="adhes_NPXG"/>
    <property type="match status" value="1"/>
</dbReference>
<evidence type="ECO:0000256" key="2">
    <source>
        <dbReference type="SAM" id="Phobius"/>
    </source>
</evidence>
<dbReference type="PANTHER" id="PTHR12338:SF5">
    <property type="entry name" value="ANTIGEN 43-RELATED"/>
    <property type="match status" value="1"/>
</dbReference>
<evidence type="ECO:0000256" key="1">
    <source>
        <dbReference type="SAM" id="MobiDB-lite"/>
    </source>
</evidence>
<dbReference type="InterPro" id="IPR050909">
    <property type="entry name" value="Bact_Autotransporter_VF"/>
</dbReference>
<organism evidence="4 5">
    <name type="scientific">Luteolibacter yonseiensis</name>
    <dbReference type="NCBI Taxonomy" id="1144680"/>
    <lineage>
        <taxon>Bacteria</taxon>
        <taxon>Pseudomonadati</taxon>
        <taxon>Verrucomicrobiota</taxon>
        <taxon>Verrucomicrobiia</taxon>
        <taxon>Verrucomicrobiales</taxon>
        <taxon>Verrucomicrobiaceae</taxon>
        <taxon>Luteolibacter</taxon>
    </lineage>
</organism>
<proteinExistence type="predicted"/>
<evidence type="ECO:0000313" key="4">
    <source>
        <dbReference type="EMBL" id="MBK1818481.1"/>
    </source>
</evidence>
<dbReference type="Gene3D" id="2.160.20.10">
    <property type="entry name" value="Single-stranded right-handed beta-helix, Pectin lyase-like"/>
    <property type="match status" value="1"/>
</dbReference>
<dbReference type="InterPro" id="IPR012334">
    <property type="entry name" value="Pectin_lyas_fold"/>
</dbReference>
<gene>
    <name evidence="4" type="ORF">JIN84_22875</name>
</gene>
<feature type="compositionally biased region" description="Low complexity" evidence="1">
    <location>
        <begin position="52"/>
        <end position="70"/>
    </location>
</feature>
<dbReference type="Pfam" id="PF12545">
    <property type="entry name" value="DUF3739"/>
    <property type="match status" value="1"/>
</dbReference>
<dbReference type="Pfam" id="PF05860">
    <property type="entry name" value="TPS"/>
    <property type="match status" value="1"/>
</dbReference>
<keyword evidence="2" id="KW-0812">Transmembrane</keyword>
<feature type="region of interest" description="Disordered" evidence="1">
    <location>
        <begin position="713"/>
        <end position="734"/>
    </location>
</feature>
<dbReference type="InterPro" id="IPR008638">
    <property type="entry name" value="FhaB/CdiA-like_TPS"/>
</dbReference>
<accession>A0A934VDX5</accession>
<feature type="compositionally biased region" description="Low complexity" evidence="1">
    <location>
        <begin position="3664"/>
        <end position="3678"/>
    </location>
</feature>
<dbReference type="InterPro" id="IPR021026">
    <property type="entry name" value="Filamn_hemagglutn_DUF3739"/>
</dbReference>
<dbReference type="InterPro" id="IPR011050">
    <property type="entry name" value="Pectin_lyase_fold/virulence"/>
</dbReference>
<evidence type="ECO:0000259" key="3">
    <source>
        <dbReference type="SMART" id="SM00912"/>
    </source>
</evidence>
<feature type="compositionally biased region" description="Acidic residues" evidence="1">
    <location>
        <begin position="3710"/>
        <end position="3724"/>
    </location>
</feature>
<keyword evidence="2" id="KW-1133">Transmembrane helix</keyword>
<feature type="compositionally biased region" description="Polar residues" evidence="1">
    <location>
        <begin position="716"/>
        <end position="726"/>
    </location>
</feature>
<dbReference type="SMART" id="SM00912">
    <property type="entry name" value="Haemagg_act"/>
    <property type="match status" value="1"/>
</dbReference>
<reference evidence="4" key="1">
    <citation type="submission" date="2021-01" db="EMBL/GenBank/DDBJ databases">
        <title>Modified the classification status of verrucomicrobia.</title>
        <authorList>
            <person name="Feng X."/>
        </authorList>
    </citation>
    <scope>NUCLEOTIDE SEQUENCE</scope>
    <source>
        <strain evidence="4">JCM 18052</strain>
    </source>
</reference>
<name>A0A934VDX5_9BACT</name>
<keyword evidence="2" id="KW-0472">Membrane</keyword>
<protein>
    <submittedName>
        <fullName evidence="4">Filamentous hemagglutinin family protein</fullName>
    </submittedName>
</protein>
<feature type="region of interest" description="Disordered" evidence="1">
    <location>
        <begin position="3664"/>
        <end position="3724"/>
    </location>
</feature>
<dbReference type="SUPFAM" id="SSF51126">
    <property type="entry name" value="Pectin lyase-like"/>
    <property type="match status" value="1"/>
</dbReference>
<feature type="transmembrane region" description="Helical" evidence="2">
    <location>
        <begin position="12"/>
        <end position="34"/>
    </location>
</feature>
<feature type="region of interest" description="Disordered" evidence="1">
    <location>
        <begin position="45"/>
        <end position="71"/>
    </location>
</feature>
<dbReference type="RefSeq" id="WP_200353426.1">
    <property type="nucleotide sequence ID" value="NZ_JAENIK010000013.1"/>
</dbReference>